<dbReference type="KEGG" id="bpf:BpOF4_20364"/>
<dbReference type="AlphaFoldDB" id="D3G144"/>
<protein>
    <submittedName>
        <fullName evidence="2">Uncharacterized protein</fullName>
    </submittedName>
</protein>
<dbReference type="HOGENOM" id="CLU_3212599_0_0_9"/>
<dbReference type="Proteomes" id="UP000001544">
    <property type="component" value="Plasmid pBpOF4-01"/>
</dbReference>
<accession>D3G144</accession>
<sequence length="44" mass="4925">MIFTEHHPNEFDMIIAAETGATIDPQNPTEYKGLGHSPNFPRSL</sequence>
<keyword evidence="2" id="KW-0614">Plasmid</keyword>
<feature type="region of interest" description="Disordered" evidence="1">
    <location>
        <begin position="25"/>
        <end position="44"/>
    </location>
</feature>
<gene>
    <name evidence="2" type="ordered locus">BpOF4_20364</name>
</gene>
<proteinExistence type="predicted"/>
<keyword evidence="3" id="KW-1185">Reference proteome</keyword>
<evidence type="ECO:0000313" key="2">
    <source>
        <dbReference type="EMBL" id="ADC52070.1"/>
    </source>
</evidence>
<name>D3G144_ALKPO</name>
<geneLocation type="plasmid" evidence="2 3">
    <name>pBpOF4-01</name>
</geneLocation>
<dbReference type="EMBL" id="CP001879">
    <property type="protein sequence ID" value="ADC52070.1"/>
    <property type="molecule type" value="Genomic_DNA"/>
</dbReference>
<evidence type="ECO:0000256" key="1">
    <source>
        <dbReference type="SAM" id="MobiDB-lite"/>
    </source>
</evidence>
<evidence type="ECO:0000313" key="3">
    <source>
        <dbReference type="Proteomes" id="UP000001544"/>
    </source>
</evidence>
<organism evidence="2 3">
    <name type="scientific">Alkalihalophilus pseudofirmus (strain ATCC BAA-2126 / JCM 17055 / OF4)</name>
    <name type="common">Bacillus pseudofirmus</name>
    <dbReference type="NCBI Taxonomy" id="398511"/>
    <lineage>
        <taxon>Bacteria</taxon>
        <taxon>Bacillati</taxon>
        <taxon>Bacillota</taxon>
        <taxon>Bacilli</taxon>
        <taxon>Bacillales</taxon>
        <taxon>Bacillaceae</taxon>
        <taxon>Alkalihalophilus</taxon>
    </lineage>
</organism>
<reference evidence="2 3" key="1">
    <citation type="journal article" date="2011" name="Environ. Microbiol.">
        <title>Genome of alkaliphilic Bacillus pseudofirmus OF4 reveals adaptations that support the ability to grow in an external pH range from 7.5 to 11.4.</title>
        <authorList>
            <person name="Janto B."/>
            <person name="Ahmed A."/>
            <person name="Ito M."/>
            <person name="Liu J."/>
            <person name="Hicks D.B."/>
            <person name="Pagni S."/>
            <person name="Fackelmayer O.J."/>
            <person name="Smith T.A."/>
            <person name="Earl J."/>
            <person name="Elbourne L.D."/>
            <person name="Hassan K."/>
            <person name="Paulsen I.T."/>
            <person name="Kolsto A.B."/>
            <person name="Tourasse N.J."/>
            <person name="Ehrlich G.D."/>
            <person name="Boissy R."/>
            <person name="Ivey D.M."/>
            <person name="Li G."/>
            <person name="Xue Y."/>
            <person name="Ma Y."/>
            <person name="Hu F.Z."/>
            <person name="Krulwich T.A."/>
        </authorList>
    </citation>
    <scope>NUCLEOTIDE SEQUENCE [LARGE SCALE GENOMIC DNA]</scope>
    <source>
        <strain evidence="3">ATCC BAA-2126 / JCM 17055 / OF4</strain>
    </source>
</reference>